<keyword evidence="20" id="KW-0460">Magnesium</keyword>
<evidence type="ECO:0000256" key="11">
    <source>
        <dbReference type="ARBA" id="ARBA00022741"/>
    </source>
</evidence>
<feature type="binding site" evidence="21">
    <location>
        <position position="437"/>
    </location>
    <ligand>
        <name>Zn(2+)</name>
        <dbReference type="ChEBI" id="CHEBI:29105"/>
    </ligand>
</feature>
<reference evidence="24 25" key="1">
    <citation type="journal article" date="2012" name="ISME J.">
        <title>Nitrification expanded: discovery, physiology and genomics of a nitrite-oxidizing bacterium from the phylum Chloroflexi.</title>
        <authorList>
            <person name="Sorokin D.Y."/>
            <person name="Lucker S."/>
            <person name="Vejmelkova D."/>
            <person name="Kostrikina N.A."/>
            <person name="Kleerebezem R."/>
            <person name="Rijpstra W.I."/>
            <person name="Damste J.S."/>
            <person name="Le Paslier D."/>
            <person name="Muyzer G."/>
            <person name="Wagner M."/>
            <person name="van Loosdrecht M.C."/>
            <person name="Daims H."/>
        </authorList>
    </citation>
    <scope>NUCLEOTIDE SEQUENCE [LARGE SCALE GENOMIC DNA]</scope>
    <source>
        <strain evidence="25">none</strain>
    </source>
</reference>
<comment type="cofactor">
    <cofactor evidence="20">
        <name>Mg(2+)</name>
        <dbReference type="ChEBI" id="CHEBI:18420"/>
    </cofactor>
    <text evidence="20">Binds 1 Mg(2+) ion per subunit.</text>
</comment>
<dbReference type="Pfam" id="PF01202">
    <property type="entry name" value="SKI"/>
    <property type="match status" value="1"/>
</dbReference>
<evidence type="ECO:0000256" key="17">
    <source>
        <dbReference type="ARBA" id="ARBA00023239"/>
    </source>
</evidence>
<feature type="binding site" evidence="20">
    <location>
        <begin position="13"/>
        <end position="18"/>
    </location>
    <ligand>
        <name>ATP</name>
        <dbReference type="ChEBI" id="CHEBI:30616"/>
    </ligand>
</feature>
<feature type="binding site" evidence="20">
    <location>
        <position position="59"/>
    </location>
    <ligand>
        <name>substrate</name>
    </ligand>
</feature>
<feature type="binding site" evidence="20">
    <location>
        <position position="81"/>
    </location>
    <ligand>
        <name>substrate</name>
    </ligand>
</feature>
<dbReference type="PROSITE" id="PS01128">
    <property type="entry name" value="SHIKIMATE_KINASE"/>
    <property type="match status" value="1"/>
</dbReference>
<sequence length="548" mass="58997">MPVERVILIGLSGAGKSSLAPLLAARLGLEAIDTDEQIAAIFDRPVTQIFADYGEAVFRAAERTVLQDACRRSGAVIATGGGAVLDEANWAAMRPGSVIVHLTAARDVILHRLVEQLAPDPLTERPLLAGGDPAERLERLWNERQVLYRRADLTIETTGLTLEQVADEVERAVRARDAAGLVPADSIHTPGGRSDLYSASGLADHIGSLARHRWPEATRAWIISDSNVWPLWGDRMTEILRAADFAVESKVVPAGESSKSLREVENLLDWLIGGRVDRRDIVVALGGGVIGDLAGFVAAIVLRGIGLIQVPTSLLAMVDSSVGGKTGVNHRLGKNLIGSFYQPQLVVADPELLQTLPKRELRAGWAEIIKHGMIERSAAGADRPALLERLESLPDDLASLDPATLGEIVAHNIRLKAAVVREDEREAGLRRLLNYGHTLGHAMEAAGYRYLHGEAIALGLRAAARLGERLGYCKPDLVARQAALLDRAGLPQTFTGELSLVMDRMAWDKKAVHGTLTWVLPVEPGLVEITRDVPVDEAAAVARELGAT</sequence>
<gene>
    <name evidence="21" type="primary">aroB</name>
    <name evidence="20" type="synonym">aroK</name>
    <name evidence="24" type="ORF">NITHO_1690007</name>
</gene>
<evidence type="ECO:0000256" key="16">
    <source>
        <dbReference type="ARBA" id="ARBA00023141"/>
    </source>
</evidence>
<dbReference type="SUPFAM" id="SSF52540">
    <property type="entry name" value="P-loop containing nucleoside triphosphate hydrolases"/>
    <property type="match status" value="1"/>
</dbReference>
<evidence type="ECO:0000259" key="22">
    <source>
        <dbReference type="Pfam" id="PF01761"/>
    </source>
</evidence>
<dbReference type="InterPro" id="IPR000623">
    <property type="entry name" value="Shikimate_kinase/TSH1"/>
</dbReference>
<proteinExistence type="inferred from homology"/>
<dbReference type="InterPro" id="IPR050071">
    <property type="entry name" value="Dehydroquinate_synthase"/>
</dbReference>
<feature type="binding site" evidence="20">
    <location>
        <position position="17"/>
    </location>
    <ligand>
        <name>Mg(2+)</name>
        <dbReference type="ChEBI" id="CHEBI:18420"/>
    </ligand>
</feature>
<dbReference type="HAMAP" id="MF_00110">
    <property type="entry name" value="DHQ_synthase"/>
    <property type="match status" value="1"/>
</dbReference>
<keyword evidence="14 20" id="KW-0067">ATP-binding</keyword>
<evidence type="ECO:0000256" key="6">
    <source>
        <dbReference type="ARBA" id="ARBA00004842"/>
    </source>
</evidence>
<feature type="binding site" evidence="21">
    <location>
        <position position="367"/>
    </location>
    <ligand>
        <name>Zn(2+)</name>
        <dbReference type="ChEBI" id="CHEBI:29105"/>
    </ligand>
</feature>
<dbReference type="GO" id="GO:0005737">
    <property type="term" value="C:cytoplasm"/>
    <property type="evidence" value="ECO:0007669"/>
    <property type="project" value="UniProtKB-SubCell"/>
</dbReference>
<feature type="domain" description="3-dehydroquinate synthase N-terminal" evidence="22">
    <location>
        <begin position="251"/>
        <end position="362"/>
    </location>
</feature>
<dbReference type="InterPro" id="IPR031322">
    <property type="entry name" value="Shikimate/glucono_kinase"/>
</dbReference>
<evidence type="ECO:0000313" key="25">
    <source>
        <dbReference type="Proteomes" id="UP000004221"/>
    </source>
</evidence>
<keyword evidence="9 20" id="KW-0808">Transferase</keyword>
<dbReference type="InterPro" id="IPR030960">
    <property type="entry name" value="DHQS/DOIS_N"/>
</dbReference>
<evidence type="ECO:0000256" key="18">
    <source>
        <dbReference type="ARBA" id="ARBA00023268"/>
    </source>
</evidence>
<comment type="pathway">
    <text evidence="5 21">Metabolic intermediate biosynthesis; chorismate biosynthesis; chorismate from D-erythrose 4-phosphate and phosphoenolpyruvate: step 2/7.</text>
</comment>
<dbReference type="CDD" id="cd00464">
    <property type="entry name" value="SK"/>
    <property type="match status" value="1"/>
</dbReference>
<feature type="binding site" evidence="20">
    <location>
        <position position="35"/>
    </location>
    <ligand>
        <name>substrate</name>
    </ligand>
</feature>
<evidence type="ECO:0000256" key="4">
    <source>
        <dbReference type="ARBA" id="ARBA00003485"/>
    </source>
</evidence>
<dbReference type="NCBIfam" id="TIGR01357">
    <property type="entry name" value="aroB"/>
    <property type="match status" value="1"/>
</dbReference>
<dbReference type="EC" id="4.2.3.4" evidence="21"/>
<keyword evidence="13 21" id="KW-0862">Zinc</keyword>
<comment type="subcellular location">
    <subcellularLocation>
        <location evidence="21">Cytoplasm</location>
    </subcellularLocation>
</comment>
<keyword evidence="11 21" id="KW-0547">Nucleotide-binding</keyword>
<evidence type="ECO:0000256" key="3">
    <source>
        <dbReference type="ARBA" id="ARBA00001947"/>
    </source>
</evidence>
<evidence type="ECO:0000256" key="7">
    <source>
        <dbReference type="ARBA" id="ARBA00022490"/>
    </source>
</evidence>
<keyword evidence="15 21" id="KW-0520">NAD</keyword>
<keyword evidence="12 20" id="KW-0418">Kinase</keyword>
<accession>I4EE25</accession>
<comment type="subunit">
    <text evidence="20">Monomer.</text>
</comment>
<dbReference type="UniPathway" id="UPA00053">
    <property type="reaction ID" value="UER00085"/>
</dbReference>
<feature type="domain" description="3-dehydroquinate synthase C-terminal" evidence="23">
    <location>
        <begin position="364"/>
        <end position="511"/>
    </location>
</feature>
<evidence type="ECO:0000256" key="2">
    <source>
        <dbReference type="ARBA" id="ARBA00001911"/>
    </source>
</evidence>
<evidence type="ECO:0000256" key="19">
    <source>
        <dbReference type="ARBA" id="ARBA00048567"/>
    </source>
</evidence>
<feature type="binding site" evidence="20">
    <location>
        <position position="125"/>
    </location>
    <ligand>
        <name>ATP</name>
        <dbReference type="ChEBI" id="CHEBI:30616"/>
    </ligand>
</feature>
<dbReference type="InterPro" id="IPR016037">
    <property type="entry name" value="DHQ_synth_AroB"/>
</dbReference>
<feature type="binding site" evidence="20">
    <location>
        <position position="144"/>
    </location>
    <ligand>
        <name>substrate</name>
    </ligand>
</feature>
<dbReference type="RefSeq" id="WP_008475503.1">
    <property type="nucleotide sequence ID" value="NZ_CAGS01000078.1"/>
</dbReference>
<comment type="function">
    <text evidence="20">Catalyzes the specific phosphorylation of the 3-hydroxyl group of shikimic acid using ATP as a cosubstrate.</text>
</comment>
<dbReference type="PANTHER" id="PTHR43622:SF7">
    <property type="entry name" value="3-DEHYDROQUINATE SYNTHASE, CHLOROPLASTIC"/>
    <property type="match status" value="1"/>
</dbReference>
<evidence type="ECO:0000256" key="5">
    <source>
        <dbReference type="ARBA" id="ARBA00004661"/>
    </source>
</evidence>
<evidence type="ECO:0000313" key="24">
    <source>
        <dbReference type="EMBL" id="CCF82937.1"/>
    </source>
</evidence>
<feature type="binding site" evidence="21">
    <location>
        <position position="334"/>
    </location>
    <ligand>
        <name>NAD(+)</name>
        <dbReference type="ChEBI" id="CHEBI:57540"/>
    </ligand>
</feature>
<dbReference type="GO" id="GO:0009423">
    <property type="term" value="P:chorismate biosynthetic process"/>
    <property type="evidence" value="ECO:0007669"/>
    <property type="project" value="UniProtKB-UniRule"/>
</dbReference>
<comment type="pathway">
    <text evidence="6 20">Metabolic intermediate biosynthesis; chorismate biosynthesis; chorismate from D-erythrose 4-phosphate and phosphoenolpyruvate: step 5/7.</text>
</comment>
<keyword evidence="25" id="KW-1185">Reference proteome</keyword>
<dbReference type="OrthoDB" id="9806583at2"/>
<organism evidence="24 25">
    <name type="scientific">Nitrolancea hollandica Lb</name>
    <dbReference type="NCBI Taxonomy" id="1129897"/>
    <lineage>
        <taxon>Bacteria</taxon>
        <taxon>Pseudomonadati</taxon>
        <taxon>Thermomicrobiota</taxon>
        <taxon>Thermomicrobia</taxon>
        <taxon>Sphaerobacterales</taxon>
        <taxon>Sphaerobacterineae</taxon>
        <taxon>Sphaerobacteraceae</taxon>
        <taxon>Nitrolancea</taxon>
    </lineage>
</organism>
<dbReference type="GO" id="GO:0000287">
    <property type="term" value="F:magnesium ion binding"/>
    <property type="evidence" value="ECO:0007669"/>
    <property type="project" value="UniProtKB-UniRule"/>
</dbReference>
<dbReference type="EC" id="2.7.1.71" evidence="20"/>
<evidence type="ECO:0000259" key="23">
    <source>
        <dbReference type="Pfam" id="PF24621"/>
    </source>
</evidence>
<comment type="cofactor">
    <cofactor evidence="2 21">
        <name>NAD(+)</name>
        <dbReference type="ChEBI" id="CHEBI:57540"/>
    </cofactor>
</comment>
<dbReference type="Pfam" id="PF24621">
    <property type="entry name" value="DHQS_C"/>
    <property type="match status" value="1"/>
</dbReference>
<keyword evidence="10 21" id="KW-0479">Metal-binding</keyword>
<feature type="binding site" evidence="21">
    <location>
        <begin position="312"/>
        <end position="313"/>
    </location>
    <ligand>
        <name>NAD(+)</name>
        <dbReference type="ChEBI" id="CHEBI:57540"/>
    </ligand>
</feature>
<name>I4EE25_9BACT</name>
<comment type="similarity">
    <text evidence="21">Belongs to the sugar phosphate cyclases superfamily. Dehydroquinate synthase family.</text>
</comment>
<dbReference type="HAMAP" id="MF_00109">
    <property type="entry name" value="Shikimate_kinase"/>
    <property type="match status" value="1"/>
</dbReference>
<comment type="caution">
    <text evidence="24">The sequence shown here is derived from an EMBL/GenBank/DDBJ whole genome shotgun (WGS) entry which is preliminary data.</text>
</comment>
<evidence type="ECO:0000256" key="13">
    <source>
        <dbReference type="ARBA" id="ARBA00022833"/>
    </source>
</evidence>
<evidence type="ECO:0000256" key="1">
    <source>
        <dbReference type="ARBA" id="ARBA00001393"/>
    </source>
</evidence>
<dbReference type="GO" id="GO:0004765">
    <property type="term" value="F:shikimate kinase activity"/>
    <property type="evidence" value="ECO:0007669"/>
    <property type="project" value="UniProtKB-UniRule"/>
</dbReference>
<dbReference type="InterPro" id="IPR056179">
    <property type="entry name" value="DHQS_C"/>
</dbReference>
<dbReference type="GO" id="GO:0005524">
    <property type="term" value="F:ATP binding"/>
    <property type="evidence" value="ECO:0007669"/>
    <property type="project" value="UniProtKB-UniRule"/>
</dbReference>
<comment type="cofactor">
    <cofactor evidence="21">
        <name>Co(2+)</name>
        <dbReference type="ChEBI" id="CHEBI:48828"/>
    </cofactor>
    <cofactor evidence="21">
        <name>Zn(2+)</name>
        <dbReference type="ChEBI" id="CHEBI:29105"/>
    </cofactor>
    <text evidence="21">Binds 1 divalent metal cation per subunit. Can use either Co(2+) or Zn(2+).</text>
</comment>
<dbReference type="CDD" id="cd08195">
    <property type="entry name" value="DHQS"/>
    <property type="match status" value="1"/>
</dbReference>
<protein>
    <recommendedName>
        <fullName evidence="20 21">Multifunctional fusion protein</fullName>
    </recommendedName>
    <domain>
        <recommendedName>
            <fullName evidence="20">Shikimate kinase</fullName>
            <shortName evidence="20">SK</shortName>
            <ecNumber evidence="20">2.7.1.71</ecNumber>
        </recommendedName>
    </domain>
    <domain>
        <recommendedName>
            <fullName evidence="21">3-dehydroquinate synthase</fullName>
            <shortName evidence="21">DHQS</shortName>
            <ecNumber evidence="21">4.2.3.4</ecNumber>
        </recommendedName>
    </domain>
</protein>
<evidence type="ECO:0000256" key="20">
    <source>
        <dbReference type="HAMAP-Rule" id="MF_00109"/>
    </source>
</evidence>
<dbReference type="PANTHER" id="PTHR43622">
    <property type="entry name" value="3-DEHYDROQUINATE SYNTHASE"/>
    <property type="match status" value="1"/>
</dbReference>
<dbReference type="Gene3D" id="3.40.50.300">
    <property type="entry name" value="P-loop containing nucleotide triphosphate hydrolases"/>
    <property type="match status" value="1"/>
</dbReference>
<dbReference type="Pfam" id="PF01761">
    <property type="entry name" value="DHQ_synthase"/>
    <property type="match status" value="1"/>
</dbReference>
<dbReference type="GO" id="GO:0008652">
    <property type="term" value="P:amino acid biosynthetic process"/>
    <property type="evidence" value="ECO:0007669"/>
    <property type="project" value="UniProtKB-KW"/>
</dbReference>
<evidence type="ECO:0000256" key="14">
    <source>
        <dbReference type="ARBA" id="ARBA00022840"/>
    </source>
</evidence>
<keyword evidence="7 21" id="KW-0963">Cytoplasm</keyword>
<keyword evidence="17 21" id="KW-0456">Lyase</keyword>
<keyword evidence="16 21" id="KW-0057">Aromatic amino acid biosynthesis</keyword>
<dbReference type="GO" id="GO:0009073">
    <property type="term" value="P:aromatic amino acid family biosynthetic process"/>
    <property type="evidence" value="ECO:0007669"/>
    <property type="project" value="UniProtKB-KW"/>
</dbReference>
<evidence type="ECO:0000256" key="21">
    <source>
        <dbReference type="HAMAP-Rule" id="MF_00110"/>
    </source>
</evidence>
<evidence type="ECO:0000256" key="15">
    <source>
        <dbReference type="ARBA" id="ARBA00023027"/>
    </source>
</evidence>
<dbReference type="PRINTS" id="PR01100">
    <property type="entry name" value="SHIKIMTKNASE"/>
</dbReference>
<dbReference type="Proteomes" id="UP000004221">
    <property type="component" value="Unassembled WGS sequence"/>
</dbReference>
<comment type="catalytic activity">
    <reaction evidence="1 21">
        <text>7-phospho-2-dehydro-3-deoxy-D-arabino-heptonate = 3-dehydroquinate + phosphate</text>
        <dbReference type="Rhea" id="RHEA:21968"/>
        <dbReference type="ChEBI" id="CHEBI:32364"/>
        <dbReference type="ChEBI" id="CHEBI:43474"/>
        <dbReference type="ChEBI" id="CHEBI:58394"/>
        <dbReference type="EC" id="4.2.3.4"/>
    </reaction>
</comment>
<keyword evidence="8 21" id="KW-0028">Amino-acid biosynthesis</keyword>
<evidence type="ECO:0000256" key="10">
    <source>
        <dbReference type="ARBA" id="ARBA00022723"/>
    </source>
</evidence>
<keyword evidence="21" id="KW-0170">Cobalt</keyword>
<comment type="caution">
    <text evidence="21">Lacks conserved residue(s) required for the propagation of feature annotation.</text>
</comment>
<dbReference type="Gene3D" id="3.40.50.1970">
    <property type="match status" value="1"/>
</dbReference>
<comment type="similarity">
    <text evidence="20">Belongs to the shikimate kinase family.</text>
</comment>
<dbReference type="InterPro" id="IPR027417">
    <property type="entry name" value="P-loop_NTPase"/>
</dbReference>
<feature type="binding site" evidence="21">
    <location>
        <begin position="288"/>
        <end position="292"/>
    </location>
    <ligand>
        <name>NAD(+)</name>
        <dbReference type="ChEBI" id="CHEBI:57540"/>
    </ligand>
</feature>
<dbReference type="SUPFAM" id="SSF56796">
    <property type="entry name" value="Dehydroquinate synthase-like"/>
    <property type="match status" value="1"/>
</dbReference>
<dbReference type="EMBL" id="CAGS01000078">
    <property type="protein sequence ID" value="CCF82937.1"/>
    <property type="molecule type" value="Genomic_DNA"/>
</dbReference>
<evidence type="ECO:0000256" key="9">
    <source>
        <dbReference type="ARBA" id="ARBA00022679"/>
    </source>
</evidence>
<comment type="catalytic activity">
    <reaction evidence="19 20">
        <text>shikimate + ATP = 3-phosphoshikimate + ADP + H(+)</text>
        <dbReference type="Rhea" id="RHEA:13121"/>
        <dbReference type="ChEBI" id="CHEBI:15378"/>
        <dbReference type="ChEBI" id="CHEBI:30616"/>
        <dbReference type="ChEBI" id="CHEBI:36208"/>
        <dbReference type="ChEBI" id="CHEBI:145989"/>
        <dbReference type="ChEBI" id="CHEBI:456216"/>
        <dbReference type="EC" id="2.7.1.71"/>
    </reaction>
</comment>
<keyword evidence="18" id="KW-0511">Multifunctional enzyme</keyword>
<comment type="cofactor">
    <cofactor evidence="3">
        <name>Zn(2+)</name>
        <dbReference type="ChEBI" id="CHEBI:29105"/>
    </cofactor>
</comment>
<dbReference type="InterPro" id="IPR023000">
    <property type="entry name" value="Shikimate_kinase_CS"/>
</dbReference>
<dbReference type="FunFam" id="3.40.50.1970:FF:000007">
    <property type="entry name" value="Pentafunctional AROM polypeptide"/>
    <property type="match status" value="1"/>
</dbReference>
<dbReference type="AlphaFoldDB" id="I4EE25"/>
<evidence type="ECO:0000256" key="8">
    <source>
        <dbReference type="ARBA" id="ARBA00022605"/>
    </source>
</evidence>
<feature type="binding site" evidence="21">
    <location>
        <position position="325"/>
    </location>
    <ligand>
        <name>NAD(+)</name>
        <dbReference type="ChEBI" id="CHEBI:57540"/>
    </ligand>
</feature>
<evidence type="ECO:0000256" key="12">
    <source>
        <dbReference type="ARBA" id="ARBA00022777"/>
    </source>
</evidence>
<comment type="function">
    <text evidence="4 21">Catalyzes the conversion of 3-deoxy-D-arabino-heptulosonate 7-phosphate (DAHP) to dehydroquinate (DHQ).</text>
</comment>
<dbReference type="GO" id="GO:0003856">
    <property type="term" value="F:3-dehydroquinate synthase activity"/>
    <property type="evidence" value="ECO:0007669"/>
    <property type="project" value="UniProtKB-UniRule"/>
</dbReference>
<dbReference type="Gene3D" id="1.20.1090.10">
    <property type="entry name" value="Dehydroquinate synthase-like - alpha domain"/>
    <property type="match status" value="1"/>
</dbReference>
<feature type="binding site" evidence="21">
    <location>
        <position position="452"/>
    </location>
    <ligand>
        <name>Zn(2+)</name>
        <dbReference type="ChEBI" id="CHEBI:29105"/>
    </ligand>
</feature>